<dbReference type="Gene3D" id="3.30.300.30">
    <property type="match status" value="1"/>
</dbReference>
<feature type="domain" description="AMP-dependent synthetase/ligase" evidence="3">
    <location>
        <begin position="11"/>
        <end position="372"/>
    </location>
</feature>
<evidence type="ECO:0000256" key="2">
    <source>
        <dbReference type="ARBA" id="ARBA00022598"/>
    </source>
</evidence>
<dbReference type="GO" id="GO:0004467">
    <property type="term" value="F:long-chain fatty acid-CoA ligase activity"/>
    <property type="evidence" value="ECO:0007669"/>
    <property type="project" value="UniProtKB-EC"/>
</dbReference>
<dbReference type="Proteomes" id="UP001241092">
    <property type="component" value="Chromosome"/>
</dbReference>
<dbReference type="InterPro" id="IPR045851">
    <property type="entry name" value="AMP-bd_C_sf"/>
</dbReference>
<dbReference type="PANTHER" id="PTHR43201:SF5">
    <property type="entry name" value="MEDIUM-CHAIN ACYL-COA LIGASE ACSF2, MITOCHONDRIAL"/>
    <property type="match status" value="1"/>
</dbReference>
<proteinExistence type="inferred from homology"/>
<dbReference type="EC" id="6.2.1.3" evidence="5"/>
<evidence type="ECO:0000259" key="4">
    <source>
        <dbReference type="Pfam" id="PF13193"/>
    </source>
</evidence>
<accession>A0AAI8XII6</accession>
<dbReference type="InterPro" id="IPR025110">
    <property type="entry name" value="AMP-bd_C"/>
</dbReference>
<comment type="similarity">
    <text evidence="1">Belongs to the ATP-dependent AMP-binding enzyme family.</text>
</comment>
<dbReference type="AlphaFoldDB" id="A0AAI8XII6"/>
<dbReference type="InterPro" id="IPR042099">
    <property type="entry name" value="ANL_N_sf"/>
</dbReference>
<dbReference type="Gene3D" id="3.40.50.12780">
    <property type="entry name" value="N-terminal domain of ligase-like"/>
    <property type="match status" value="1"/>
</dbReference>
<dbReference type="EMBL" id="AP027452">
    <property type="protein sequence ID" value="BDY26484.1"/>
    <property type="molecule type" value="Genomic_DNA"/>
</dbReference>
<dbReference type="InterPro" id="IPR020845">
    <property type="entry name" value="AMP-binding_CS"/>
</dbReference>
<gene>
    <name evidence="5" type="primary">lcfB_2</name>
    <name evidence="5" type="ORF">hbim_00396</name>
</gene>
<name>A0AAI8XII6_MYCME</name>
<dbReference type="NCBIfam" id="NF004511">
    <property type="entry name" value="PRK05852.1"/>
    <property type="match status" value="1"/>
</dbReference>
<evidence type="ECO:0000313" key="6">
    <source>
        <dbReference type="Proteomes" id="UP001241092"/>
    </source>
</evidence>
<organism evidence="5 6">
    <name type="scientific">Mycolicibacterium mageritense</name>
    <name type="common">Mycobacterium mageritense</name>
    <dbReference type="NCBI Taxonomy" id="53462"/>
    <lineage>
        <taxon>Bacteria</taxon>
        <taxon>Bacillati</taxon>
        <taxon>Actinomycetota</taxon>
        <taxon>Actinomycetes</taxon>
        <taxon>Mycobacteriales</taxon>
        <taxon>Mycobacteriaceae</taxon>
        <taxon>Mycolicibacterium</taxon>
    </lineage>
</organism>
<evidence type="ECO:0000313" key="5">
    <source>
        <dbReference type="EMBL" id="BDY26484.1"/>
    </source>
</evidence>
<protein>
    <submittedName>
        <fullName evidence="5">Long-chain-fatty-acid--CoA ligase</fullName>
        <ecNumber evidence="5">6.2.1.3</ecNumber>
    </submittedName>
</protein>
<keyword evidence="2 5" id="KW-0436">Ligase</keyword>
<dbReference type="Pfam" id="PF00501">
    <property type="entry name" value="AMP-binding"/>
    <property type="match status" value="1"/>
</dbReference>
<evidence type="ECO:0000256" key="1">
    <source>
        <dbReference type="ARBA" id="ARBA00006432"/>
    </source>
</evidence>
<reference evidence="5" key="1">
    <citation type="submission" date="2023-03" db="EMBL/GenBank/DDBJ databases">
        <title>Draft genome sequence of a Mycolicibacterium mageritense strain H4_3_1 isolated from a hybrid biological-inorganic system reactor.</title>
        <authorList>
            <person name="Feng X."/>
            <person name="Kazama D."/>
            <person name="Sato K."/>
            <person name="Kobayashi H."/>
        </authorList>
    </citation>
    <scope>NUCLEOTIDE SEQUENCE</scope>
    <source>
        <strain evidence="5">H4_3_1</strain>
    </source>
</reference>
<dbReference type="RefSeq" id="WP_286213229.1">
    <property type="nucleotide sequence ID" value="NZ_AP027452.1"/>
</dbReference>
<dbReference type="PROSITE" id="PS00455">
    <property type="entry name" value="AMP_BINDING"/>
    <property type="match status" value="1"/>
</dbReference>
<evidence type="ECO:0000259" key="3">
    <source>
        <dbReference type="Pfam" id="PF00501"/>
    </source>
</evidence>
<feature type="domain" description="AMP-binding enzyme C-terminal" evidence="4">
    <location>
        <begin position="423"/>
        <end position="496"/>
    </location>
</feature>
<dbReference type="PANTHER" id="PTHR43201">
    <property type="entry name" value="ACYL-COA SYNTHETASE"/>
    <property type="match status" value="1"/>
</dbReference>
<dbReference type="InterPro" id="IPR000873">
    <property type="entry name" value="AMP-dep_synth/lig_dom"/>
</dbReference>
<dbReference type="Pfam" id="PF13193">
    <property type="entry name" value="AMP-binding_C"/>
    <property type="match status" value="1"/>
</dbReference>
<dbReference type="SUPFAM" id="SSF56801">
    <property type="entry name" value="Acetyl-CoA synthetase-like"/>
    <property type="match status" value="1"/>
</dbReference>
<dbReference type="GO" id="GO:0031956">
    <property type="term" value="F:medium-chain fatty acid-CoA ligase activity"/>
    <property type="evidence" value="ECO:0007669"/>
    <property type="project" value="TreeGrafter"/>
</dbReference>
<sequence>MTSMTGLFDVLDEQMRHRPDSTALVVGGERTPVRYSELGRLVEQIAAGLDEAGLRRGDAVGLVGANTLEFVVGLLGAARAGIVVAPLDPALPVAEMSDRLDRVGARAVLVGAAATDRTPLCIPDIATMRVRVMMSGAQAWLDTVSGCLGSSRGQDPGLRPGDALVLFTSGTTGRAKMVPLTHANIAASVQGICATYELGAADATVAVMPFFHGHGLMAVLLGTLASGGRLLLPTRGRFSAHMFWTDMRAVGATWYSAVPTIHQILLQRSVDGYPGPDVVRLRFIRSCSAPLDVATAQAVARRFGAPVLEAYGMTETTHQAVSARIGRDVSGSVGSATGDVQLRVVDSAGSVCPPGVVGEVWVSGPTVVRGYLADPPETAKSFVDGWFRTGDLGALDADGCLHLTGRIKNIINRGGEKISPEHVEGVLTGCDGVIEAAVFAIPDDTYGERVGAAVVLAAARASATDAIAMECRTKLSPFEVPERFEIVEALPHTAKGAIDRNAVRTQFTTVGAARAGTSR</sequence>